<dbReference type="Gramene" id="OPUNC08G22030.1">
    <property type="protein sequence ID" value="OPUNC08G22030.1"/>
    <property type="gene ID" value="OPUNC08G22030"/>
</dbReference>
<accession>A0A0E0LY43</accession>
<dbReference type="PANTHER" id="PTHR37735">
    <property type="entry name" value="OS08G0567000 PROTEIN"/>
    <property type="match status" value="1"/>
</dbReference>
<sequence length="450" mass="48680">MGAREARKRKGKSSDRYHRIRLFFLPLPFPYIYIDRKEERRRDPIPIDPAAAALDDPIQISTAAMACRLPAILLLSSALLLALASASAAAPAQAAFVDAASRRYLRDQQHHDQATSMSLDEVSAAVSVLLGFAPPPSLPAQSSSKLDKLLLPNPFDRPRAVFLLQIHGSHASVESITSEAGSIFKTTIDGLSDSATGLTDKDDLVIVHSDESPAVDSGSEYFDSDLTDLANWLGGSYEKVDGKLIIPLESGESLTLLITKDVGNLGAMDYGLQWLDHVVGNEADMEFASSLISLRKTIKRGIQVHEDFSGGVMSPAELLVCHFKGIKALEEEYGSTKIVKQGTDVVRTAVTKTFDLLHGAYNGKIVGLVISTKEASPSLVGPASSLHISRWLKETSQTNTTIASSEILVRKSLAWITGIILLVSTLIGVCLLMNMPLTRDTLLYSNVKID</sequence>
<dbReference type="OMA" id="ECNAACI"/>
<dbReference type="EnsemblPlants" id="OPUNC08G22030.1">
    <property type="protein sequence ID" value="OPUNC08G22030.1"/>
    <property type="gene ID" value="OPUNC08G22030"/>
</dbReference>
<dbReference type="Proteomes" id="UP000026962">
    <property type="component" value="Chromosome 8"/>
</dbReference>
<dbReference type="PANTHER" id="PTHR37735:SF1">
    <property type="entry name" value="OS08G0567000 PROTEIN"/>
    <property type="match status" value="1"/>
</dbReference>
<evidence type="ECO:0000313" key="4">
    <source>
        <dbReference type="Proteomes" id="UP000026962"/>
    </source>
</evidence>
<keyword evidence="1" id="KW-1133">Transmembrane helix</keyword>
<evidence type="ECO:0000259" key="2">
    <source>
        <dbReference type="Pfam" id="PF25070"/>
    </source>
</evidence>
<dbReference type="GO" id="GO:0012505">
    <property type="term" value="C:endomembrane system"/>
    <property type="evidence" value="ECO:0007669"/>
    <property type="project" value="TreeGrafter"/>
</dbReference>
<proteinExistence type="predicted"/>
<dbReference type="Pfam" id="PF25070">
    <property type="entry name" value="DUF7794"/>
    <property type="match status" value="2"/>
</dbReference>
<feature type="domain" description="DUF7794" evidence="2">
    <location>
        <begin position="93"/>
        <end position="261"/>
    </location>
</feature>
<dbReference type="eggNOG" id="ENOG502QSGQ">
    <property type="taxonomic scope" value="Eukaryota"/>
</dbReference>
<organism evidence="3">
    <name type="scientific">Oryza punctata</name>
    <name type="common">Red rice</name>
    <dbReference type="NCBI Taxonomy" id="4537"/>
    <lineage>
        <taxon>Eukaryota</taxon>
        <taxon>Viridiplantae</taxon>
        <taxon>Streptophyta</taxon>
        <taxon>Embryophyta</taxon>
        <taxon>Tracheophyta</taxon>
        <taxon>Spermatophyta</taxon>
        <taxon>Magnoliopsida</taxon>
        <taxon>Liliopsida</taxon>
        <taxon>Poales</taxon>
        <taxon>Poaceae</taxon>
        <taxon>BOP clade</taxon>
        <taxon>Oryzoideae</taxon>
        <taxon>Oryzeae</taxon>
        <taxon>Oryzinae</taxon>
        <taxon>Oryza</taxon>
    </lineage>
</organism>
<evidence type="ECO:0000313" key="3">
    <source>
        <dbReference type="EnsemblPlants" id="OPUNC08G22030.1"/>
    </source>
</evidence>
<keyword evidence="1" id="KW-0472">Membrane</keyword>
<feature type="transmembrane region" description="Helical" evidence="1">
    <location>
        <begin position="413"/>
        <end position="433"/>
    </location>
</feature>
<keyword evidence="1" id="KW-0812">Transmembrane</keyword>
<protein>
    <recommendedName>
        <fullName evidence="2">DUF7794 domain-containing protein</fullName>
    </recommendedName>
</protein>
<dbReference type="InterPro" id="IPR056696">
    <property type="entry name" value="DUF7794"/>
</dbReference>
<dbReference type="AlphaFoldDB" id="A0A0E0LY43"/>
<dbReference type="STRING" id="4537.A0A0E0LY43"/>
<reference evidence="3" key="2">
    <citation type="submission" date="2018-05" db="EMBL/GenBank/DDBJ databases">
        <title>OpunRS2 (Oryza punctata Reference Sequence Version 2).</title>
        <authorList>
            <person name="Zhang J."/>
            <person name="Kudrna D."/>
            <person name="Lee S."/>
            <person name="Talag J."/>
            <person name="Welchert J."/>
            <person name="Wing R.A."/>
        </authorList>
    </citation>
    <scope>NUCLEOTIDE SEQUENCE [LARGE SCALE GENOMIC DNA]</scope>
</reference>
<reference evidence="3" key="1">
    <citation type="submission" date="2015-04" db="UniProtKB">
        <authorList>
            <consortium name="EnsemblPlants"/>
        </authorList>
    </citation>
    <scope>IDENTIFICATION</scope>
</reference>
<name>A0A0E0LY43_ORYPU</name>
<feature type="transmembrane region" description="Helical" evidence="1">
    <location>
        <begin position="71"/>
        <end position="92"/>
    </location>
</feature>
<keyword evidence="4" id="KW-1185">Reference proteome</keyword>
<dbReference type="HOGENOM" id="CLU_048661_0_0_1"/>
<evidence type="ECO:0000256" key="1">
    <source>
        <dbReference type="SAM" id="Phobius"/>
    </source>
</evidence>
<feature type="domain" description="DUF7794" evidence="2">
    <location>
        <begin position="280"/>
        <end position="372"/>
    </location>
</feature>